<protein>
    <submittedName>
        <fullName evidence="2">Uncharacterized protein LOC113938167</fullName>
    </submittedName>
</protein>
<dbReference type="KEGG" id="zca:113938167"/>
<organism evidence="1 2">
    <name type="scientific">Zalophus californianus</name>
    <name type="common">California sealion</name>
    <dbReference type="NCBI Taxonomy" id="9704"/>
    <lineage>
        <taxon>Eukaryota</taxon>
        <taxon>Metazoa</taxon>
        <taxon>Chordata</taxon>
        <taxon>Craniata</taxon>
        <taxon>Vertebrata</taxon>
        <taxon>Euteleostomi</taxon>
        <taxon>Mammalia</taxon>
        <taxon>Eutheria</taxon>
        <taxon>Laurasiatheria</taxon>
        <taxon>Carnivora</taxon>
        <taxon>Caniformia</taxon>
        <taxon>Pinnipedia</taxon>
        <taxon>Otariidae</taxon>
        <taxon>Zalophus</taxon>
    </lineage>
</organism>
<dbReference type="GeneID" id="113938167"/>
<proteinExistence type="predicted"/>
<dbReference type="AlphaFoldDB" id="A0A6J2FGR3"/>
<evidence type="ECO:0000313" key="2">
    <source>
        <dbReference type="RefSeq" id="XP_027479178.1"/>
    </source>
</evidence>
<dbReference type="RefSeq" id="XP_027479178.1">
    <property type="nucleotide sequence ID" value="XM_027623377.2"/>
</dbReference>
<evidence type="ECO:0000313" key="1">
    <source>
        <dbReference type="Proteomes" id="UP000515165"/>
    </source>
</evidence>
<accession>A0A6J2FGR3</accession>
<name>A0A6J2FGR3_ZALCA</name>
<keyword evidence="1" id="KW-1185">Reference proteome</keyword>
<reference evidence="2" key="1">
    <citation type="submission" date="2025-08" db="UniProtKB">
        <authorList>
            <consortium name="RefSeq"/>
        </authorList>
    </citation>
    <scope>IDENTIFICATION</scope>
    <source>
        <tissue evidence="2">Blood</tissue>
    </source>
</reference>
<gene>
    <name evidence="2" type="primary">LOC113938167</name>
</gene>
<sequence length="152" mass="16344">MFYQLGEDSVNVKQLLACQMGTCVTQGPLPSHEATGTVLLPGVVGTHFGARLLQVRDLEAGGARGGHGAIMGPTAHISVQDPVRRRYKEIEAQRGEERTHPRSHRSFGQLLAIPNCLISLLGSCAAPFHDSQLHGAGTFWCCSQLSVQDLTN</sequence>
<dbReference type="Proteomes" id="UP000515165">
    <property type="component" value="Chromosome 8"/>
</dbReference>